<organism evidence="1 2">
    <name type="scientific">Lindgomyces ingoldianus</name>
    <dbReference type="NCBI Taxonomy" id="673940"/>
    <lineage>
        <taxon>Eukaryota</taxon>
        <taxon>Fungi</taxon>
        <taxon>Dikarya</taxon>
        <taxon>Ascomycota</taxon>
        <taxon>Pezizomycotina</taxon>
        <taxon>Dothideomycetes</taxon>
        <taxon>Pleosporomycetidae</taxon>
        <taxon>Pleosporales</taxon>
        <taxon>Lindgomycetaceae</taxon>
        <taxon>Lindgomyces</taxon>
    </lineage>
</organism>
<proteinExistence type="predicted"/>
<comment type="caution">
    <text evidence="1">The sequence shown here is derived from an EMBL/GenBank/DDBJ whole genome shotgun (WGS) entry which is preliminary data.</text>
</comment>
<accession>A0ACB6R0G7</accession>
<dbReference type="EMBL" id="MU003501">
    <property type="protein sequence ID" value="KAF2472804.1"/>
    <property type="molecule type" value="Genomic_DNA"/>
</dbReference>
<reference evidence="1" key="1">
    <citation type="journal article" date="2020" name="Stud. Mycol.">
        <title>101 Dothideomycetes genomes: a test case for predicting lifestyles and emergence of pathogens.</title>
        <authorList>
            <person name="Haridas S."/>
            <person name="Albert R."/>
            <person name="Binder M."/>
            <person name="Bloem J."/>
            <person name="Labutti K."/>
            <person name="Salamov A."/>
            <person name="Andreopoulos B."/>
            <person name="Baker S."/>
            <person name="Barry K."/>
            <person name="Bills G."/>
            <person name="Bluhm B."/>
            <person name="Cannon C."/>
            <person name="Castanera R."/>
            <person name="Culley D."/>
            <person name="Daum C."/>
            <person name="Ezra D."/>
            <person name="Gonzalez J."/>
            <person name="Henrissat B."/>
            <person name="Kuo A."/>
            <person name="Liang C."/>
            <person name="Lipzen A."/>
            <person name="Lutzoni F."/>
            <person name="Magnuson J."/>
            <person name="Mondo S."/>
            <person name="Nolan M."/>
            <person name="Ohm R."/>
            <person name="Pangilinan J."/>
            <person name="Park H.-J."/>
            <person name="Ramirez L."/>
            <person name="Alfaro M."/>
            <person name="Sun H."/>
            <person name="Tritt A."/>
            <person name="Yoshinaga Y."/>
            <person name="Zwiers L.-H."/>
            <person name="Turgeon B."/>
            <person name="Goodwin S."/>
            <person name="Spatafora J."/>
            <person name="Crous P."/>
            <person name="Grigoriev I."/>
        </authorList>
    </citation>
    <scope>NUCLEOTIDE SEQUENCE</scope>
    <source>
        <strain evidence="1">ATCC 200398</strain>
    </source>
</reference>
<evidence type="ECO:0000313" key="1">
    <source>
        <dbReference type="EMBL" id="KAF2472804.1"/>
    </source>
</evidence>
<keyword evidence="2" id="KW-1185">Reference proteome</keyword>
<gene>
    <name evidence="1" type="ORF">BDR25DRAFT_353126</name>
</gene>
<sequence>MSTISSGCSVPMLMKRAYTTALRPLLPEDHVYQWLIIHGRASLPETWSWETEMWKVFGLGNGPSLVAILPNAGVLVSCSVSTQYPLVLAKPQFTLDQEQLNTVIAISEPNTLGEPLGMGARDRSNENNKNKLNMPSAIGIFESNCRSIHHFVDLKSTLEMKPHYFWYCICDYLSEYDLHTIHSTTVIAVVEIFRSSWFSEFSPSGLMFGNCSYCGSSSYRGRVFTLFWWRRRMGCCLMLGCCEHGVLLRHRYTDFRGREGCHLLESEWKVGREVLVEQEPAGRCLTVLWLQYQGSAHLGRQGEQPRDHLNLTDGRQLDQPRCRLRQTPCQKRRSCKWRGGRYNTHQLGRWVVSRIQTDGCCPPTEIGANRISEPYYLKDDPLNSKGNSHYGCNDICIVAYGLSSLQTYVTIELFSASNFSIWYVAVTVQNPSTSVLLTNRINVVRLPACSIHSLQPYDVTSSFEAAEPQSYQPQEKGSLTVAARRGYTEEIEGDLKTTAIQPTDQDEVLQTAEFYAIVTPNRDLKQHSRRDGQSGLKTG</sequence>
<protein>
    <submittedName>
        <fullName evidence="1">Uncharacterized protein</fullName>
    </submittedName>
</protein>
<dbReference type="Proteomes" id="UP000799755">
    <property type="component" value="Unassembled WGS sequence"/>
</dbReference>
<evidence type="ECO:0000313" key="2">
    <source>
        <dbReference type="Proteomes" id="UP000799755"/>
    </source>
</evidence>
<name>A0ACB6R0G7_9PLEO</name>